<proteinExistence type="predicted"/>
<keyword evidence="4" id="KW-1185">Reference proteome</keyword>
<organism evidence="3 4">
    <name type="scientific">Anaeramoeba ignava</name>
    <name type="common">Anaerobic marine amoeba</name>
    <dbReference type="NCBI Taxonomy" id="1746090"/>
    <lineage>
        <taxon>Eukaryota</taxon>
        <taxon>Metamonada</taxon>
        <taxon>Anaeramoebidae</taxon>
        <taxon>Anaeramoeba</taxon>
    </lineage>
</organism>
<gene>
    <name evidence="3" type="ORF">M0811_01447</name>
</gene>
<dbReference type="InterPro" id="IPR011705">
    <property type="entry name" value="BACK"/>
</dbReference>
<dbReference type="SUPFAM" id="SSF54695">
    <property type="entry name" value="POZ domain"/>
    <property type="match status" value="1"/>
</dbReference>
<reference evidence="3" key="1">
    <citation type="submission" date="2022-10" db="EMBL/GenBank/DDBJ databases">
        <title>Novel sulphate-reducing endosymbionts in the free-living metamonad Anaeramoeba.</title>
        <authorList>
            <person name="Jerlstrom-Hultqvist J."/>
            <person name="Cepicka I."/>
            <person name="Gallot-Lavallee L."/>
            <person name="Salas-Leiva D."/>
            <person name="Curtis B.A."/>
            <person name="Zahonova K."/>
            <person name="Pipaliya S."/>
            <person name="Dacks J."/>
            <person name="Roger A.J."/>
        </authorList>
    </citation>
    <scope>NUCLEOTIDE SEQUENCE</scope>
    <source>
        <strain evidence="3">BMAN</strain>
    </source>
</reference>
<comment type="caution">
    <text evidence="3">The sequence shown here is derived from an EMBL/GenBank/DDBJ whole genome shotgun (WGS) entry which is preliminary data.</text>
</comment>
<feature type="domain" description="TLDc" evidence="2">
    <location>
        <begin position="295"/>
        <end position="474"/>
    </location>
</feature>
<dbReference type="Proteomes" id="UP001149090">
    <property type="component" value="Unassembled WGS sequence"/>
</dbReference>
<accession>A0A9Q0R9T6</accession>
<dbReference type="PANTHER" id="PTHR24410:SF23">
    <property type="entry name" value="BTB DOMAIN-CONTAINING PROTEIN-RELATED"/>
    <property type="match status" value="1"/>
</dbReference>
<name>A0A9Q0R9T6_ANAIG</name>
<dbReference type="CDD" id="cd18186">
    <property type="entry name" value="BTB_POZ_ZBTB_KLHL-like"/>
    <property type="match status" value="1"/>
</dbReference>
<dbReference type="InterPro" id="IPR006571">
    <property type="entry name" value="TLDc_dom"/>
</dbReference>
<dbReference type="Pfam" id="PF00651">
    <property type="entry name" value="BTB"/>
    <property type="match status" value="1"/>
</dbReference>
<dbReference type="PANTHER" id="PTHR24410">
    <property type="entry name" value="HL07962P-RELATED"/>
    <property type="match status" value="1"/>
</dbReference>
<dbReference type="Gene3D" id="3.30.710.10">
    <property type="entry name" value="Potassium Channel Kv1.1, Chain A"/>
    <property type="match status" value="1"/>
</dbReference>
<dbReference type="SMART" id="SM00225">
    <property type="entry name" value="BTB"/>
    <property type="match status" value="1"/>
</dbReference>
<dbReference type="Gene3D" id="1.25.40.420">
    <property type="match status" value="1"/>
</dbReference>
<evidence type="ECO:0000259" key="2">
    <source>
        <dbReference type="PROSITE" id="PS51886"/>
    </source>
</evidence>
<dbReference type="CDD" id="cd14733">
    <property type="entry name" value="BACK"/>
    <property type="match status" value="1"/>
</dbReference>
<evidence type="ECO:0000313" key="3">
    <source>
        <dbReference type="EMBL" id="KAJ5072432.1"/>
    </source>
</evidence>
<dbReference type="EMBL" id="JAPDFW010000081">
    <property type="protein sequence ID" value="KAJ5072432.1"/>
    <property type="molecule type" value="Genomic_DNA"/>
</dbReference>
<dbReference type="InterPro" id="IPR051481">
    <property type="entry name" value="BTB-POZ/Galectin-3-binding"/>
</dbReference>
<sequence>MKRIFQDYSTLSNNLISLFEDPDGNDSNFKIKTPDRTFFCHRNILKYRSSYFEGLFRSNYQETQQGEITFNDISTQVMEKVLIFLYSGRVEMDRENAVDILLVANKLLIENLKQFSEQFVSENLTDENIWDVCNIATHFQCEYLQKKCVDFIGLKADFFLHQKGFLEIAESLFEMILKSTYLVVNKELNLVYSLIKWGQKQTEQIVQNVVKGIQLEEVAEKISNLIRFIRFVSISRDEYLKIKEMKVIPKDLDEDLSDFYSSTSSQRNKIINESLTNEKKIYFNPRCSRYFLSSDILRGTREYQENLEKWVNDKDFLENMELRFFANQGETNTKNFYTDCGGAGKTLIIIQSQEGFVFGGYTSIGWPTSVSYNEINDNQAFLFTLKNPLGFSPDKLPIIQGNEYMALYSEDGYGPIFGSGYDLAIQSDLINGQSDIGYTYQAPAGIMSGSNLSQTFFSGSNSFHIQRMEVFCERKI</sequence>
<dbReference type="InterPro" id="IPR000210">
    <property type="entry name" value="BTB/POZ_dom"/>
</dbReference>
<evidence type="ECO:0000259" key="1">
    <source>
        <dbReference type="PROSITE" id="PS50097"/>
    </source>
</evidence>
<protein>
    <submittedName>
        <fullName evidence="3">Pep-cterm sorting domain-containing protein</fullName>
    </submittedName>
</protein>
<dbReference type="Pfam" id="PF07707">
    <property type="entry name" value="BACK"/>
    <property type="match status" value="1"/>
</dbReference>
<dbReference type="AlphaFoldDB" id="A0A9Q0R9T6"/>
<feature type="domain" description="BTB" evidence="1">
    <location>
        <begin position="25"/>
        <end position="94"/>
    </location>
</feature>
<evidence type="ECO:0000313" key="4">
    <source>
        <dbReference type="Proteomes" id="UP001149090"/>
    </source>
</evidence>
<dbReference type="OrthoDB" id="25620at2759"/>
<dbReference type="InterPro" id="IPR011333">
    <property type="entry name" value="SKP1/BTB/POZ_sf"/>
</dbReference>
<dbReference type="Pfam" id="PF07534">
    <property type="entry name" value="TLD"/>
    <property type="match status" value="1"/>
</dbReference>
<dbReference type="PROSITE" id="PS50097">
    <property type="entry name" value="BTB"/>
    <property type="match status" value="1"/>
</dbReference>
<dbReference type="PROSITE" id="PS51886">
    <property type="entry name" value="TLDC"/>
    <property type="match status" value="1"/>
</dbReference>